<dbReference type="AlphaFoldDB" id="A0A172XTX1"/>
<protein>
    <recommendedName>
        <fullName evidence="3">NAD-dependent epimerase/dehydratase domain-containing protein</fullName>
    </recommendedName>
</protein>
<accession>A0A172XTX1</accession>
<gene>
    <name evidence="1" type="ORF">A0O34_07720</name>
</gene>
<dbReference type="OrthoDB" id="1247029at2"/>
<organism evidence="1 2">
    <name type="scientific">Chryseobacterium glaciei</name>
    <dbReference type="NCBI Taxonomy" id="1685010"/>
    <lineage>
        <taxon>Bacteria</taxon>
        <taxon>Pseudomonadati</taxon>
        <taxon>Bacteroidota</taxon>
        <taxon>Flavobacteriia</taxon>
        <taxon>Flavobacteriales</taxon>
        <taxon>Weeksellaceae</taxon>
        <taxon>Chryseobacterium group</taxon>
        <taxon>Chryseobacterium</taxon>
    </lineage>
</organism>
<dbReference type="SUPFAM" id="SSF51735">
    <property type="entry name" value="NAD(P)-binding Rossmann-fold domains"/>
    <property type="match status" value="1"/>
</dbReference>
<name>A0A172XTX1_9FLAO</name>
<keyword evidence="2" id="KW-1185">Reference proteome</keyword>
<sequence length="223" mass="25761">MIIGNGLIANSLKNIDSGDMLFFASGVSNSLETRSSEFEREFTLLKNTFKNNSDDSKLIYFSTLSINDQSKQSSHYVLHKKEIENYIQENSENYLILRIGNIVGKGGNPNTLFNYLKAQISSSNKFSLHIKARRLLIDIDDIALFLDTNCSQLKNKTINFAYPYYYDLKEIINAIQLKMDKKANYDEVNEGDFYKVDFDENTNNFFSKTTSEDYMKILTEKYI</sequence>
<dbReference type="EMBL" id="CP015199">
    <property type="protein sequence ID" value="ANF50411.1"/>
    <property type="molecule type" value="Genomic_DNA"/>
</dbReference>
<dbReference type="STRING" id="1685010.A0O34_07720"/>
<dbReference type="RefSeq" id="WP_066753379.1">
    <property type="nucleotide sequence ID" value="NZ_CP015199.1"/>
</dbReference>
<evidence type="ECO:0000313" key="1">
    <source>
        <dbReference type="EMBL" id="ANF50411.1"/>
    </source>
</evidence>
<evidence type="ECO:0000313" key="2">
    <source>
        <dbReference type="Proteomes" id="UP000077824"/>
    </source>
</evidence>
<dbReference type="Gene3D" id="3.40.50.720">
    <property type="entry name" value="NAD(P)-binding Rossmann-like Domain"/>
    <property type="match status" value="1"/>
</dbReference>
<proteinExistence type="predicted"/>
<dbReference type="Proteomes" id="UP000077824">
    <property type="component" value="Chromosome"/>
</dbReference>
<dbReference type="KEGG" id="chh:A0O34_07720"/>
<reference evidence="1 2" key="1">
    <citation type="submission" date="2016-04" db="EMBL/GenBank/DDBJ databases">
        <title>Complete Genome Sequence of Chryseobacterium sp. IHBB 10212.</title>
        <authorList>
            <person name="Pal M."/>
            <person name="Swarnkar M.K."/>
            <person name="Kaushal K."/>
            <person name="Chhibber S."/>
            <person name="Singh A.K."/>
            <person name="Gulati A."/>
        </authorList>
    </citation>
    <scope>NUCLEOTIDE SEQUENCE [LARGE SCALE GENOMIC DNA]</scope>
    <source>
        <strain evidence="1 2">IHBB 10212</strain>
    </source>
</reference>
<evidence type="ECO:0008006" key="3">
    <source>
        <dbReference type="Google" id="ProtNLM"/>
    </source>
</evidence>
<dbReference type="InterPro" id="IPR036291">
    <property type="entry name" value="NAD(P)-bd_dom_sf"/>
</dbReference>